<name>A0ACB9N035_BAUVA</name>
<sequence>MARSRTTESMPEIIDFRAPPPSPIASGRRSSVTNDQVLTEFLESSLRVPDLILPDKLFPKHKNLETPPLVDYESLSLHEDGALCDVVLDSIARMGCFQLLNHGIPPELMRSAAEAAKGVFLVPPEKRGAVMRSLEKPYGFEEYHAHAEEEEEVNELNQEFVWCRDEHLSFKMEGIWPIGYSNFSKKMETLCSSIDKVAHKILLVISKHFARNSPSVNDMSQGHEMGTVCCVYKQSLENVAERWANSLRYDVIRMLIRGTDYSHALCLHVCDGSSEFHVYSKKGWLSFYPEKGALIVTVGDQIQTLSDGQYKHVIGRPIFKSEKEDCISMAFLCSPPSTNEDFRKGTNRESTISLRQQAILAIILTLVYHVFVYADGDKIWAEILRVLINTIPKCAHNTPLVRLLLYNTFETEFHASFHSLDFDFFELQNWLEISQPKMSSSPDELKIFVDLSDAPFSGDAHKSSPESKDKSVADISDVQFEARSMKDGAWYDVASFLTYRIVSSGELEARVRFAGFGKEQDEWINVKEAVRERSIPLEPSDCHKVKVGDLVLCFQEREEYAVYCDARVIEIQTRVHDQIDCCCIFVVRYAHDNSKEGVLWDRLCCRPTQEEPTQEESVMFVNPIETLWG</sequence>
<comment type="caution">
    <text evidence="1">The sequence shown here is derived from an EMBL/GenBank/DDBJ whole genome shotgun (WGS) entry which is preliminary data.</text>
</comment>
<dbReference type="EMBL" id="CM039433">
    <property type="protein sequence ID" value="KAI4329207.1"/>
    <property type="molecule type" value="Genomic_DNA"/>
</dbReference>
<accession>A0ACB9N035</accession>
<evidence type="ECO:0000313" key="1">
    <source>
        <dbReference type="EMBL" id="KAI4329207.1"/>
    </source>
</evidence>
<protein>
    <submittedName>
        <fullName evidence="1">Uncharacterized protein</fullName>
    </submittedName>
</protein>
<reference evidence="1 2" key="1">
    <citation type="journal article" date="2022" name="DNA Res.">
        <title>Chromosomal-level genome assembly of the orchid tree Bauhinia variegata (Leguminosae; Cercidoideae) supports the allotetraploid origin hypothesis of Bauhinia.</title>
        <authorList>
            <person name="Zhong Y."/>
            <person name="Chen Y."/>
            <person name="Zheng D."/>
            <person name="Pang J."/>
            <person name="Liu Y."/>
            <person name="Luo S."/>
            <person name="Meng S."/>
            <person name="Qian L."/>
            <person name="Wei D."/>
            <person name="Dai S."/>
            <person name="Zhou R."/>
        </authorList>
    </citation>
    <scope>NUCLEOTIDE SEQUENCE [LARGE SCALE GENOMIC DNA]</scope>
    <source>
        <strain evidence="1">BV-YZ2020</strain>
    </source>
</reference>
<proteinExistence type="predicted"/>
<organism evidence="1 2">
    <name type="scientific">Bauhinia variegata</name>
    <name type="common">Purple orchid tree</name>
    <name type="synonym">Phanera variegata</name>
    <dbReference type="NCBI Taxonomy" id="167791"/>
    <lineage>
        <taxon>Eukaryota</taxon>
        <taxon>Viridiplantae</taxon>
        <taxon>Streptophyta</taxon>
        <taxon>Embryophyta</taxon>
        <taxon>Tracheophyta</taxon>
        <taxon>Spermatophyta</taxon>
        <taxon>Magnoliopsida</taxon>
        <taxon>eudicotyledons</taxon>
        <taxon>Gunneridae</taxon>
        <taxon>Pentapetalae</taxon>
        <taxon>rosids</taxon>
        <taxon>fabids</taxon>
        <taxon>Fabales</taxon>
        <taxon>Fabaceae</taxon>
        <taxon>Cercidoideae</taxon>
        <taxon>Cercideae</taxon>
        <taxon>Bauhiniinae</taxon>
        <taxon>Bauhinia</taxon>
    </lineage>
</organism>
<keyword evidence="2" id="KW-1185">Reference proteome</keyword>
<evidence type="ECO:0000313" key="2">
    <source>
        <dbReference type="Proteomes" id="UP000828941"/>
    </source>
</evidence>
<dbReference type="Proteomes" id="UP000828941">
    <property type="component" value="Chromosome 8"/>
</dbReference>
<gene>
    <name evidence="1" type="ORF">L6164_021497</name>
</gene>